<feature type="transmembrane region" description="Helical" evidence="1">
    <location>
        <begin position="105"/>
        <end position="127"/>
    </location>
</feature>
<accession>A0A2I0TAF2</accession>
<reference evidence="3" key="2">
    <citation type="submission" date="2017-12" db="EMBL/GenBank/DDBJ databases">
        <title>Genome sequence of the Bar-tailed Godwit (Limosa lapponica baueri).</title>
        <authorList>
            <person name="Lima N.C.B."/>
            <person name="Parody-Merino A.M."/>
            <person name="Battley P.F."/>
            <person name="Fidler A.E."/>
            <person name="Prosdocimi F."/>
        </authorList>
    </citation>
    <scope>NUCLEOTIDE SEQUENCE [LARGE SCALE GENOMIC DNA]</scope>
</reference>
<keyword evidence="3" id="KW-1185">Reference proteome</keyword>
<gene>
    <name evidence="2" type="ORF">llap_18926</name>
</gene>
<organism evidence="2 3">
    <name type="scientific">Limosa lapponica baueri</name>
    <dbReference type="NCBI Taxonomy" id="1758121"/>
    <lineage>
        <taxon>Eukaryota</taxon>
        <taxon>Metazoa</taxon>
        <taxon>Chordata</taxon>
        <taxon>Craniata</taxon>
        <taxon>Vertebrata</taxon>
        <taxon>Euteleostomi</taxon>
        <taxon>Archelosauria</taxon>
        <taxon>Archosauria</taxon>
        <taxon>Dinosauria</taxon>
        <taxon>Saurischia</taxon>
        <taxon>Theropoda</taxon>
        <taxon>Coelurosauria</taxon>
        <taxon>Aves</taxon>
        <taxon>Neognathae</taxon>
        <taxon>Neoaves</taxon>
        <taxon>Charadriiformes</taxon>
        <taxon>Scolopacidae</taxon>
        <taxon>Limosa</taxon>
    </lineage>
</organism>
<keyword evidence="1" id="KW-0812">Transmembrane</keyword>
<reference evidence="3" key="1">
    <citation type="submission" date="2017-11" db="EMBL/GenBank/DDBJ databases">
        <authorList>
            <person name="Lima N.C."/>
            <person name="Parody-Merino A.M."/>
            <person name="Battley P.F."/>
            <person name="Fidler A.E."/>
            <person name="Prosdocimi F."/>
        </authorList>
    </citation>
    <scope>NUCLEOTIDE SEQUENCE [LARGE SCALE GENOMIC DNA]</scope>
</reference>
<proteinExistence type="predicted"/>
<dbReference type="EMBL" id="KZ514016">
    <property type="protein sequence ID" value="PKU30770.1"/>
    <property type="molecule type" value="Genomic_DNA"/>
</dbReference>
<keyword evidence="1" id="KW-0472">Membrane</keyword>
<dbReference type="Proteomes" id="UP000233556">
    <property type="component" value="Unassembled WGS sequence"/>
</dbReference>
<feature type="transmembrane region" description="Helical" evidence="1">
    <location>
        <begin position="41"/>
        <end position="61"/>
    </location>
</feature>
<dbReference type="AlphaFoldDB" id="A0A2I0TAF2"/>
<evidence type="ECO:0000313" key="3">
    <source>
        <dbReference type="Proteomes" id="UP000233556"/>
    </source>
</evidence>
<name>A0A2I0TAF2_LIMLA</name>
<keyword evidence="1" id="KW-1133">Transmembrane helix</keyword>
<evidence type="ECO:0000313" key="2">
    <source>
        <dbReference type="EMBL" id="PKU30770.1"/>
    </source>
</evidence>
<evidence type="ECO:0000256" key="1">
    <source>
        <dbReference type="SAM" id="Phobius"/>
    </source>
</evidence>
<protein>
    <submittedName>
        <fullName evidence="2">Uncharacterized protein</fullName>
    </submittedName>
</protein>
<sequence length="150" mass="16969">MELAKPAFPALPQAKEDSEGVMACLLVAPFACRCMFPLPFVWSPVLSSIGCWLPAFSFLYMRKGLDLSHEERDAGNFTWVVFRPIFFSYEKQGTIFQIVSHKEALLWQFVPVVICSSVIYIGVKLAAILNRNMKDARVGVIHGAFMDWTF</sequence>